<dbReference type="Proteomes" id="UP000789366">
    <property type="component" value="Unassembled WGS sequence"/>
</dbReference>
<keyword evidence="2" id="KW-1185">Reference proteome</keyword>
<evidence type="ECO:0000313" key="2">
    <source>
        <dbReference type="Proteomes" id="UP000789366"/>
    </source>
</evidence>
<comment type="caution">
    <text evidence="1">The sequence shown here is derived from an EMBL/GenBank/DDBJ whole genome shotgun (WGS) entry which is preliminary data.</text>
</comment>
<dbReference type="EMBL" id="CAJVPW010009023">
    <property type="protein sequence ID" value="CAG8599993.1"/>
    <property type="molecule type" value="Genomic_DNA"/>
</dbReference>
<gene>
    <name evidence="1" type="ORF">SPELUC_LOCUS7076</name>
</gene>
<accession>A0ACA9MPC1</accession>
<evidence type="ECO:0000313" key="1">
    <source>
        <dbReference type="EMBL" id="CAG8599993.1"/>
    </source>
</evidence>
<protein>
    <submittedName>
        <fullName evidence="1">6102_t:CDS:1</fullName>
    </submittedName>
</protein>
<reference evidence="1" key="1">
    <citation type="submission" date="2021-06" db="EMBL/GenBank/DDBJ databases">
        <authorList>
            <person name="Kallberg Y."/>
            <person name="Tangrot J."/>
            <person name="Rosling A."/>
        </authorList>
    </citation>
    <scope>NUCLEOTIDE SEQUENCE</scope>
    <source>
        <strain evidence="1">28 12/20/2015</strain>
    </source>
</reference>
<proteinExistence type="predicted"/>
<name>A0ACA9MPC1_9GLOM</name>
<feature type="non-terminal residue" evidence="1">
    <location>
        <position position="1"/>
    </location>
</feature>
<sequence>ENDDDIVKEICNGLRPTFAKEIPQIYVELANHCMNANAAERPSANELQEYLDSWAKKSFYIKIFKEADINITKHESGSLNDCVNTMISYQFIKCLVGLKPTNL</sequence>
<organism evidence="1 2">
    <name type="scientific">Cetraspora pellucida</name>
    <dbReference type="NCBI Taxonomy" id="1433469"/>
    <lineage>
        <taxon>Eukaryota</taxon>
        <taxon>Fungi</taxon>
        <taxon>Fungi incertae sedis</taxon>
        <taxon>Mucoromycota</taxon>
        <taxon>Glomeromycotina</taxon>
        <taxon>Glomeromycetes</taxon>
        <taxon>Diversisporales</taxon>
        <taxon>Gigasporaceae</taxon>
        <taxon>Cetraspora</taxon>
    </lineage>
</organism>